<dbReference type="InterPro" id="IPR010281">
    <property type="entry name" value="DUF885"/>
</dbReference>
<feature type="transmembrane region" description="Helical" evidence="1">
    <location>
        <begin position="185"/>
        <end position="213"/>
    </location>
</feature>
<keyword evidence="1" id="KW-0812">Transmembrane</keyword>
<dbReference type="PANTHER" id="PTHR33361">
    <property type="entry name" value="GLR0591 PROTEIN"/>
    <property type="match status" value="1"/>
</dbReference>
<accession>A0A8J4PNK7</accession>
<comment type="caution">
    <text evidence="2">The sequence shown here is derived from an EMBL/GenBank/DDBJ whole genome shotgun (WGS) entry which is preliminary data.</text>
</comment>
<feature type="transmembrane region" description="Helical" evidence="1">
    <location>
        <begin position="12"/>
        <end position="31"/>
    </location>
</feature>
<dbReference type="AlphaFoldDB" id="A0A8J4PNK7"/>
<dbReference type="EMBL" id="AJWJ01000606">
    <property type="protein sequence ID" value="KAF2069726.1"/>
    <property type="molecule type" value="Genomic_DNA"/>
</dbReference>
<protein>
    <recommendedName>
        <fullName evidence="4">DUF885 family protein</fullName>
    </recommendedName>
</protein>
<keyword evidence="3" id="KW-1185">Reference proteome</keyword>
<proteinExistence type="predicted"/>
<evidence type="ECO:0000313" key="3">
    <source>
        <dbReference type="Proteomes" id="UP000695562"/>
    </source>
</evidence>
<gene>
    <name evidence="2" type="ORF">CYY_008956</name>
</gene>
<feature type="transmembrane region" description="Helical" evidence="1">
    <location>
        <begin position="76"/>
        <end position="98"/>
    </location>
</feature>
<dbReference type="Pfam" id="PF05960">
    <property type="entry name" value="DUF885"/>
    <property type="match status" value="1"/>
</dbReference>
<organism evidence="2 3">
    <name type="scientific">Polysphondylium violaceum</name>
    <dbReference type="NCBI Taxonomy" id="133409"/>
    <lineage>
        <taxon>Eukaryota</taxon>
        <taxon>Amoebozoa</taxon>
        <taxon>Evosea</taxon>
        <taxon>Eumycetozoa</taxon>
        <taxon>Dictyostelia</taxon>
        <taxon>Dictyosteliales</taxon>
        <taxon>Dictyosteliaceae</taxon>
        <taxon>Polysphondylium</taxon>
    </lineage>
</organism>
<dbReference type="PANTHER" id="PTHR33361:SF14">
    <property type="entry name" value="DUF885 FAMILY PROTEIN"/>
    <property type="match status" value="1"/>
</dbReference>
<evidence type="ECO:0000256" key="1">
    <source>
        <dbReference type="SAM" id="Phobius"/>
    </source>
</evidence>
<reference evidence="2" key="1">
    <citation type="submission" date="2020-01" db="EMBL/GenBank/DDBJ databases">
        <title>Development of genomics and gene disruption for Polysphondylium violaceum indicates a role for the polyketide synthase stlB in stalk morphogenesis.</title>
        <authorList>
            <person name="Narita B."/>
            <person name="Kawabe Y."/>
            <person name="Kin K."/>
            <person name="Saito T."/>
            <person name="Gibbs R."/>
            <person name="Kuspa A."/>
            <person name="Muzny D."/>
            <person name="Queller D."/>
            <person name="Richards S."/>
            <person name="Strassman J."/>
            <person name="Sucgang R."/>
            <person name="Worley K."/>
            <person name="Schaap P."/>
        </authorList>
    </citation>
    <scope>NUCLEOTIDE SEQUENCE</scope>
    <source>
        <strain evidence="2">QSvi11</strain>
    </source>
</reference>
<keyword evidence="1" id="KW-0472">Membrane</keyword>
<name>A0A8J4PNK7_9MYCE</name>
<evidence type="ECO:0008006" key="4">
    <source>
        <dbReference type="Google" id="ProtNLM"/>
    </source>
</evidence>
<evidence type="ECO:0000313" key="2">
    <source>
        <dbReference type="EMBL" id="KAF2069726.1"/>
    </source>
</evidence>
<dbReference type="OrthoDB" id="5959877at2759"/>
<keyword evidence="1" id="KW-1133">Transmembrane helix</keyword>
<sequence>MLRVNLKHSITILLSLIILFISYLLSLLTNYEPHGSLLTTSTTINNLTIEKPCDSSLRYLFKNRIPLSHYFFCTHFLWFSYFIVLETVLLGFLIPNLYTKPFSIKLMSARIFLEFLQNQYISLTKIRIFESIGINVHNSLLDDLSISFRKGQLEFLKTNLEYLKKFKSTIYSNLEKKKKDSFENWITYATLEWFLTTTLFGYKLMIYIFPLFIYNPLIFPTNPYRGCIVAYVKTLKIIQKLNSETDFKNYLKRIERTPEYIDGILNDLKTREKKGILPPADVVIETCKYLENILMCKENNFKNHFIYVLVNEHLVGLPESDLSLSKRKAILEDTIKVIQNYFTPAIRKLTQYHYSVISLAPKEIGVWRIPNGEEIYRFHIYYFTSTTIHPMELQELGIKEVERITKKIIDFVQPEFKFDPKKETFGSFLYKVIRDPMLHFSFTRRGRRDAVHHLKRSLDEAQEKSKDLFGEVPNVPINVEYNSIFKDVSFSYQPGPWDGSENPRISINFDKELAYSKLLNKTCAFREGVPGHHMQLAITNQQDSLDLFRKNFICHSFFNGWGFYAETLAVENGWITDKWEKLGHYLLDLRMSAKLVIDCSMHYQGLKWDTETAKKFLVEKIGFDEESAIGEIRYIASLPGIGISQKIGQMKLVELRNYAKQQLGDKFDIKEFHSVILKNGSLPLDILAQVVQYWISYHH</sequence>
<dbReference type="Proteomes" id="UP000695562">
    <property type="component" value="Unassembled WGS sequence"/>
</dbReference>